<dbReference type="GO" id="GO:0005524">
    <property type="term" value="F:ATP binding"/>
    <property type="evidence" value="ECO:0007669"/>
    <property type="project" value="UniProtKB-KW"/>
</dbReference>
<evidence type="ECO:0000256" key="1">
    <source>
        <dbReference type="ARBA" id="ARBA00022741"/>
    </source>
</evidence>
<dbReference type="PANTHER" id="PTHR13696">
    <property type="entry name" value="P-LOOP CONTAINING NUCLEOSIDE TRIPHOSPHATE HYDROLASE"/>
    <property type="match status" value="1"/>
</dbReference>
<dbReference type="EMBL" id="CP133592">
    <property type="protein sequence ID" value="WMW24185.1"/>
    <property type="molecule type" value="Genomic_DNA"/>
</dbReference>
<dbReference type="PANTHER" id="PTHR13696:SF52">
    <property type="entry name" value="PARA FAMILY PROTEIN CT_582"/>
    <property type="match status" value="1"/>
</dbReference>
<dbReference type="Proteomes" id="UP001182908">
    <property type="component" value="Chromosome"/>
</dbReference>
<dbReference type="Gene3D" id="3.40.50.300">
    <property type="entry name" value="P-loop containing nucleotide triphosphate hydrolases"/>
    <property type="match status" value="1"/>
</dbReference>
<reference evidence="3 4" key="1">
    <citation type="submission" date="2023-08" db="EMBL/GenBank/DDBJ databases">
        <title>Methanolobus mangrovi sp. nov. and Methanolobus sediminis sp. nov, two novel methylotrophic methanogens isolated from mangrove sediments in China.</title>
        <authorList>
            <person name="Zhou J."/>
        </authorList>
    </citation>
    <scope>NUCLEOTIDE SEQUENCE [LARGE SCALE GENOMIC DNA]</scope>
    <source>
        <strain evidence="3 4">FTZ6</strain>
    </source>
</reference>
<name>A0AA51ULH0_9EURY</name>
<sequence length="248" mass="27505">MTLTLAIHSSKGGTGKTSIAMNLAVAFASAGKNTCLIDLDLRGPSLHSMFEPKSHFWINDFLSGKCSIKDTLTDFKKEMNTKAHLYMSFSNPDIREIRDLVSKDRDWQASALKALMNGKRELSEKDLDVIIFDTSPGVEYESINAVAASDMVIIVHNDTNACNSCTEQLINGVYSLLDKKCGIIENMSHNNCLDIIDKKRYGVPVLSTIPCMCEIATRGKDEILVHTDPEHLFSKSIVSIKEKIEAMK</sequence>
<dbReference type="RefSeq" id="WP_309310000.1">
    <property type="nucleotide sequence ID" value="NZ_CP133592.1"/>
</dbReference>
<evidence type="ECO:0000313" key="3">
    <source>
        <dbReference type="EMBL" id="WMW24185.1"/>
    </source>
</evidence>
<keyword evidence="2" id="KW-0067">ATP-binding</keyword>
<protein>
    <submittedName>
        <fullName evidence="3">MinD/ParA family protein</fullName>
    </submittedName>
</protein>
<organism evidence="3 4">
    <name type="scientific">Methanolobus sediminis</name>
    <dbReference type="NCBI Taxonomy" id="3072978"/>
    <lineage>
        <taxon>Archaea</taxon>
        <taxon>Methanobacteriati</taxon>
        <taxon>Methanobacteriota</taxon>
        <taxon>Stenosarchaea group</taxon>
        <taxon>Methanomicrobia</taxon>
        <taxon>Methanosarcinales</taxon>
        <taxon>Methanosarcinaceae</taxon>
        <taxon>Methanolobus</taxon>
    </lineage>
</organism>
<dbReference type="SUPFAM" id="SSF52540">
    <property type="entry name" value="P-loop containing nucleoside triphosphate hydrolases"/>
    <property type="match status" value="1"/>
</dbReference>
<dbReference type="InterPro" id="IPR033756">
    <property type="entry name" value="YlxH/NBP35"/>
</dbReference>
<evidence type="ECO:0000256" key="2">
    <source>
        <dbReference type="ARBA" id="ARBA00022840"/>
    </source>
</evidence>
<keyword evidence="4" id="KW-1185">Reference proteome</keyword>
<accession>A0AA51ULH0</accession>
<dbReference type="InterPro" id="IPR027417">
    <property type="entry name" value="P-loop_NTPase"/>
</dbReference>
<dbReference type="InterPro" id="IPR050678">
    <property type="entry name" value="DNA_Partitioning_ATPase"/>
</dbReference>
<evidence type="ECO:0000313" key="4">
    <source>
        <dbReference type="Proteomes" id="UP001182908"/>
    </source>
</evidence>
<dbReference type="AlphaFoldDB" id="A0AA51ULH0"/>
<dbReference type="KEGG" id="mseb:RE474_08750"/>
<dbReference type="Pfam" id="PF10609">
    <property type="entry name" value="ParA"/>
    <property type="match status" value="1"/>
</dbReference>
<proteinExistence type="predicted"/>
<keyword evidence="1" id="KW-0547">Nucleotide-binding</keyword>
<dbReference type="GeneID" id="84232801"/>
<gene>
    <name evidence="3" type="ORF">RE474_08750</name>
</gene>